<evidence type="ECO:0000313" key="1">
    <source>
        <dbReference type="EMBL" id="KXZ50810.1"/>
    </source>
</evidence>
<dbReference type="Proteomes" id="UP000075714">
    <property type="component" value="Unassembled WGS sequence"/>
</dbReference>
<organism evidence="1 2">
    <name type="scientific">Gonium pectorale</name>
    <name type="common">Green alga</name>
    <dbReference type="NCBI Taxonomy" id="33097"/>
    <lineage>
        <taxon>Eukaryota</taxon>
        <taxon>Viridiplantae</taxon>
        <taxon>Chlorophyta</taxon>
        <taxon>core chlorophytes</taxon>
        <taxon>Chlorophyceae</taxon>
        <taxon>CS clade</taxon>
        <taxon>Chlamydomonadales</taxon>
        <taxon>Volvocaceae</taxon>
        <taxon>Gonium</taxon>
    </lineage>
</organism>
<proteinExistence type="predicted"/>
<reference evidence="2" key="1">
    <citation type="journal article" date="2016" name="Nat. Commun.">
        <title>The Gonium pectorale genome demonstrates co-option of cell cycle regulation during the evolution of multicellularity.</title>
        <authorList>
            <person name="Hanschen E.R."/>
            <person name="Marriage T.N."/>
            <person name="Ferris P.J."/>
            <person name="Hamaji T."/>
            <person name="Toyoda A."/>
            <person name="Fujiyama A."/>
            <person name="Neme R."/>
            <person name="Noguchi H."/>
            <person name="Minakuchi Y."/>
            <person name="Suzuki M."/>
            <person name="Kawai-Toyooka H."/>
            <person name="Smith D.R."/>
            <person name="Sparks H."/>
            <person name="Anderson J."/>
            <person name="Bakaric R."/>
            <person name="Luria V."/>
            <person name="Karger A."/>
            <person name="Kirschner M.W."/>
            <person name="Durand P.M."/>
            <person name="Michod R.E."/>
            <person name="Nozaki H."/>
            <person name="Olson B.J."/>
        </authorList>
    </citation>
    <scope>NUCLEOTIDE SEQUENCE [LARGE SCALE GENOMIC DNA]</scope>
    <source>
        <strain evidence="2">NIES-2863</strain>
    </source>
</reference>
<dbReference type="AlphaFoldDB" id="A0A150GN87"/>
<dbReference type="STRING" id="33097.A0A150GN87"/>
<dbReference type="OrthoDB" id="10427727at2759"/>
<accession>A0A150GN87</accession>
<evidence type="ECO:0000313" key="2">
    <source>
        <dbReference type="Proteomes" id="UP000075714"/>
    </source>
</evidence>
<gene>
    <name evidence="1" type="ORF">GPECTOR_15g496</name>
</gene>
<dbReference type="EMBL" id="LSYV01000016">
    <property type="protein sequence ID" value="KXZ50810.1"/>
    <property type="molecule type" value="Genomic_DNA"/>
</dbReference>
<name>A0A150GN87_GONPE</name>
<comment type="caution">
    <text evidence="1">The sequence shown here is derived from an EMBL/GenBank/DDBJ whole genome shotgun (WGS) entry which is preliminary data.</text>
</comment>
<keyword evidence="2" id="KW-1185">Reference proteome</keyword>
<sequence length="204" mass="22097">MITTQLLASFPNGITAWGNTSTGTFSVGGEGAATTYRALLRFGDAHRQVPPGAAVEAAELSLSFVNWAAPALVQACFMAVDWSNYENATLRFKSTGWRYSRWNGSASLNWTEPGGWADCSPDVNISFVVPYDGRTSFWPITLQLDPTSVRAWLANNGSANFGLMFRRVWAVAEPTVFARHSPRWVSRAGGRAQACGVWGVGRGA</sequence>
<protein>
    <submittedName>
        <fullName evidence="1">Uncharacterized protein</fullName>
    </submittedName>
</protein>